<keyword evidence="7" id="KW-1185">Reference proteome</keyword>
<dbReference type="STRING" id="1392247.A0A3N4L0Q2"/>
<reference evidence="6 7" key="1">
    <citation type="journal article" date="2018" name="Nat. Ecol. Evol.">
        <title>Pezizomycetes genomes reveal the molecular basis of ectomycorrhizal truffle lifestyle.</title>
        <authorList>
            <person name="Murat C."/>
            <person name="Payen T."/>
            <person name="Noel B."/>
            <person name="Kuo A."/>
            <person name="Morin E."/>
            <person name="Chen J."/>
            <person name="Kohler A."/>
            <person name="Krizsan K."/>
            <person name="Balestrini R."/>
            <person name="Da Silva C."/>
            <person name="Montanini B."/>
            <person name="Hainaut M."/>
            <person name="Levati E."/>
            <person name="Barry K.W."/>
            <person name="Belfiori B."/>
            <person name="Cichocki N."/>
            <person name="Clum A."/>
            <person name="Dockter R.B."/>
            <person name="Fauchery L."/>
            <person name="Guy J."/>
            <person name="Iotti M."/>
            <person name="Le Tacon F."/>
            <person name="Lindquist E.A."/>
            <person name="Lipzen A."/>
            <person name="Malagnac F."/>
            <person name="Mello A."/>
            <person name="Molinier V."/>
            <person name="Miyauchi S."/>
            <person name="Poulain J."/>
            <person name="Riccioni C."/>
            <person name="Rubini A."/>
            <person name="Sitrit Y."/>
            <person name="Splivallo R."/>
            <person name="Traeger S."/>
            <person name="Wang M."/>
            <person name="Zifcakova L."/>
            <person name="Wipf D."/>
            <person name="Zambonelli A."/>
            <person name="Paolocci F."/>
            <person name="Nowrousian M."/>
            <person name="Ottonello S."/>
            <person name="Baldrian P."/>
            <person name="Spatafora J.W."/>
            <person name="Henrissat B."/>
            <person name="Nagy L.G."/>
            <person name="Aury J.M."/>
            <person name="Wincker P."/>
            <person name="Grigoriev I.V."/>
            <person name="Bonfante P."/>
            <person name="Martin F.M."/>
        </authorList>
    </citation>
    <scope>NUCLEOTIDE SEQUENCE [LARGE SCALE GENOMIC DNA]</scope>
    <source>
        <strain evidence="6 7">CCBAS932</strain>
    </source>
</reference>
<dbReference type="InParanoid" id="A0A3N4L0Q2"/>
<protein>
    <submittedName>
        <fullName evidence="6">Glycoside hydrolase</fullName>
    </submittedName>
</protein>
<dbReference type="InterPro" id="IPR017853">
    <property type="entry name" value="GH"/>
</dbReference>
<feature type="region of interest" description="Disordered" evidence="4">
    <location>
        <begin position="23"/>
        <end position="43"/>
    </location>
</feature>
<evidence type="ECO:0000256" key="2">
    <source>
        <dbReference type="ARBA" id="ARBA00008773"/>
    </source>
</evidence>
<dbReference type="InterPro" id="IPR050732">
    <property type="entry name" value="Beta-glucan_modifiers"/>
</dbReference>
<proteinExistence type="inferred from homology"/>
<dbReference type="EMBL" id="ML119114">
    <property type="protein sequence ID" value="RPB15249.1"/>
    <property type="molecule type" value="Genomic_DNA"/>
</dbReference>
<comment type="similarity">
    <text evidence="2">Belongs to the glycosyl hydrolase 17 family.</text>
</comment>
<keyword evidence="5" id="KW-0732">Signal</keyword>
<dbReference type="PANTHER" id="PTHR16631">
    <property type="entry name" value="GLUCAN 1,3-BETA-GLUCOSIDASE"/>
    <property type="match status" value="1"/>
</dbReference>
<comment type="subcellular location">
    <subcellularLocation>
        <location evidence="1">Cell envelope</location>
    </subcellularLocation>
</comment>
<dbReference type="GO" id="GO:0009277">
    <property type="term" value="C:fungal-type cell wall"/>
    <property type="evidence" value="ECO:0007669"/>
    <property type="project" value="TreeGrafter"/>
</dbReference>
<gene>
    <name evidence="6" type="ORF">P167DRAFT_21051</name>
</gene>
<dbReference type="GO" id="GO:0005576">
    <property type="term" value="C:extracellular region"/>
    <property type="evidence" value="ECO:0007669"/>
    <property type="project" value="TreeGrafter"/>
</dbReference>
<feature type="chain" id="PRO_5018223142" evidence="5">
    <location>
        <begin position="23"/>
        <end position="358"/>
    </location>
</feature>
<dbReference type="SUPFAM" id="SSF51445">
    <property type="entry name" value="(Trans)glycosidases"/>
    <property type="match status" value="1"/>
</dbReference>
<dbReference type="FunCoup" id="A0A3N4L0Q2">
    <property type="interactions" value="103"/>
</dbReference>
<evidence type="ECO:0000313" key="7">
    <source>
        <dbReference type="Proteomes" id="UP000277580"/>
    </source>
</evidence>
<evidence type="ECO:0000256" key="4">
    <source>
        <dbReference type="SAM" id="MobiDB-lite"/>
    </source>
</evidence>
<accession>A0A3N4L0Q2</accession>
<sequence length="358" mass="38204">MIYSRFTSLAVALLLALEVTVAQPHGKRHHKRSPKAVAEPTAETQTEYETVYVYVDENGNKIENYSPEASAPAPEQHSVDVSSLNTANTANKGVASISGSKPGIVYSPYNDDGSCKSSAQVSSDFASLQDYPLIRIYGVDCNQVSNVLAAKASSTKIFVGIFNVIDSTQFNNDMSSLIKSASSSWGSIHTVAIGNELVNSGASVSAVVSALNSARTTLRAAGYTGPVVTVDTFVAIMNNPILCQNSDYIAANCHPYYDGKVDASGAGSFLTTQSANIKAACPGKDLLYTETGWPHQGEPNGLAKASVSDQTTALKSIWAAMGSNVILFTFRDDLWKQNTAATFNAEKYWGIKDYSIFN</sequence>
<dbReference type="PANTHER" id="PTHR16631:SF14">
    <property type="entry name" value="FAMILY 17 GLUCOSIDASE SCW10-RELATED"/>
    <property type="match status" value="1"/>
</dbReference>
<dbReference type="Gene3D" id="3.20.20.80">
    <property type="entry name" value="Glycosidases"/>
    <property type="match status" value="2"/>
</dbReference>
<organism evidence="6 7">
    <name type="scientific">Morchella conica CCBAS932</name>
    <dbReference type="NCBI Taxonomy" id="1392247"/>
    <lineage>
        <taxon>Eukaryota</taxon>
        <taxon>Fungi</taxon>
        <taxon>Dikarya</taxon>
        <taxon>Ascomycota</taxon>
        <taxon>Pezizomycotina</taxon>
        <taxon>Pezizomycetes</taxon>
        <taxon>Pezizales</taxon>
        <taxon>Morchellaceae</taxon>
        <taxon>Morchella</taxon>
    </lineage>
</organism>
<dbReference type="OrthoDB" id="941679at2759"/>
<feature type="signal peptide" evidence="5">
    <location>
        <begin position="1"/>
        <end position="22"/>
    </location>
</feature>
<keyword evidence="3 6" id="KW-0378">Hydrolase</keyword>
<dbReference type="GO" id="GO:0042973">
    <property type="term" value="F:glucan endo-1,3-beta-D-glucosidase activity"/>
    <property type="evidence" value="ECO:0007669"/>
    <property type="project" value="TreeGrafter"/>
</dbReference>
<dbReference type="AlphaFoldDB" id="A0A3N4L0Q2"/>
<evidence type="ECO:0000256" key="3">
    <source>
        <dbReference type="ARBA" id="ARBA00022801"/>
    </source>
</evidence>
<evidence type="ECO:0000313" key="6">
    <source>
        <dbReference type="EMBL" id="RPB15249.1"/>
    </source>
</evidence>
<evidence type="ECO:0000256" key="5">
    <source>
        <dbReference type="SAM" id="SignalP"/>
    </source>
</evidence>
<evidence type="ECO:0000256" key="1">
    <source>
        <dbReference type="ARBA" id="ARBA00004196"/>
    </source>
</evidence>
<dbReference type="Proteomes" id="UP000277580">
    <property type="component" value="Unassembled WGS sequence"/>
</dbReference>
<dbReference type="GO" id="GO:0009986">
    <property type="term" value="C:cell surface"/>
    <property type="evidence" value="ECO:0007669"/>
    <property type="project" value="TreeGrafter"/>
</dbReference>
<name>A0A3N4L0Q2_9PEZI</name>
<feature type="compositionally biased region" description="Basic residues" evidence="4">
    <location>
        <begin position="25"/>
        <end position="34"/>
    </location>
</feature>
<dbReference type="GO" id="GO:0071555">
    <property type="term" value="P:cell wall organization"/>
    <property type="evidence" value="ECO:0007669"/>
    <property type="project" value="TreeGrafter"/>
</dbReference>